<name>A0ABS9NL18_9NEIS</name>
<reference evidence="1 2" key="1">
    <citation type="submission" date="2022-02" db="EMBL/GenBank/DDBJ databases">
        <title>Genome sequence data of Kingella unionensis sp. nov. strain CICC 24913 (CCUG 75125).</title>
        <authorList>
            <person name="Xiao M."/>
        </authorList>
    </citation>
    <scope>NUCLEOTIDE SEQUENCE [LARGE SCALE GENOMIC DNA]</scope>
    <source>
        <strain evidence="1 2">CICC 24913</strain>
    </source>
</reference>
<organism evidence="1 2">
    <name type="scientific">Kingella pumchi</name>
    <dbReference type="NCBI Taxonomy" id="2779506"/>
    <lineage>
        <taxon>Bacteria</taxon>
        <taxon>Pseudomonadati</taxon>
        <taxon>Pseudomonadota</taxon>
        <taxon>Betaproteobacteria</taxon>
        <taxon>Neisseriales</taxon>
        <taxon>Neisseriaceae</taxon>
        <taxon>Kingella</taxon>
    </lineage>
</organism>
<proteinExistence type="predicted"/>
<comment type="caution">
    <text evidence="1">The sequence shown here is derived from an EMBL/GenBank/DDBJ whole genome shotgun (WGS) entry which is preliminary data.</text>
</comment>
<keyword evidence="2" id="KW-1185">Reference proteome</keyword>
<dbReference type="EMBL" id="JAKOOW010000009">
    <property type="protein sequence ID" value="MCG6503492.1"/>
    <property type="molecule type" value="Genomic_DNA"/>
</dbReference>
<evidence type="ECO:0008006" key="3">
    <source>
        <dbReference type="Google" id="ProtNLM"/>
    </source>
</evidence>
<dbReference type="RefSeq" id="WP_238745878.1">
    <property type="nucleotide sequence ID" value="NZ_JAKOOW010000009.1"/>
</dbReference>
<gene>
    <name evidence="1" type="ORF">MB824_03150</name>
</gene>
<protein>
    <recommendedName>
        <fullName evidence="3">Phage associated protein</fullName>
    </recommendedName>
</protein>
<evidence type="ECO:0000313" key="2">
    <source>
        <dbReference type="Proteomes" id="UP001298424"/>
    </source>
</evidence>
<accession>A0ABS9NL18</accession>
<sequence length="70" mass="7536">MSNLTPEAKKRYAKTATAINQAKLDSGQYRQFAVKGRAEDVALIEQAIAAAGGSRVQALKKICAQWLSAQ</sequence>
<dbReference type="Proteomes" id="UP001298424">
    <property type="component" value="Unassembled WGS sequence"/>
</dbReference>
<evidence type="ECO:0000313" key="1">
    <source>
        <dbReference type="EMBL" id="MCG6503492.1"/>
    </source>
</evidence>